<feature type="compositionally biased region" description="Low complexity" evidence="1">
    <location>
        <begin position="380"/>
        <end position="389"/>
    </location>
</feature>
<proteinExistence type="predicted"/>
<dbReference type="Proteomes" id="UP000053831">
    <property type="component" value="Unassembled WGS sequence"/>
</dbReference>
<feature type="compositionally biased region" description="Basic and acidic residues" evidence="1">
    <location>
        <begin position="160"/>
        <end position="175"/>
    </location>
</feature>
<dbReference type="Pfam" id="PF08238">
    <property type="entry name" value="Sel1"/>
    <property type="match status" value="3"/>
</dbReference>
<feature type="compositionally biased region" description="Polar residues" evidence="1">
    <location>
        <begin position="473"/>
        <end position="489"/>
    </location>
</feature>
<dbReference type="OrthoDB" id="2384430at2759"/>
<evidence type="ECO:0000313" key="3">
    <source>
        <dbReference type="Proteomes" id="UP000053831"/>
    </source>
</evidence>
<dbReference type="Gene3D" id="1.25.40.10">
    <property type="entry name" value="Tetratricopeptide repeat domain"/>
    <property type="match status" value="1"/>
</dbReference>
<keyword evidence="3" id="KW-1185">Reference proteome</keyword>
<feature type="compositionally biased region" description="Basic and acidic residues" evidence="1">
    <location>
        <begin position="679"/>
        <end position="694"/>
    </location>
</feature>
<accession>A0A0N0RTD9</accession>
<dbReference type="PANTHER" id="PTHR43628:SF11">
    <property type="entry name" value="PROTEIN DSF2"/>
    <property type="match status" value="1"/>
</dbReference>
<dbReference type="InterPro" id="IPR006597">
    <property type="entry name" value="Sel1-like"/>
</dbReference>
<dbReference type="GO" id="GO:0032153">
    <property type="term" value="C:cell division site"/>
    <property type="evidence" value="ECO:0007669"/>
    <property type="project" value="TreeGrafter"/>
</dbReference>
<feature type="compositionally biased region" description="Pro residues" evidence="1">
    <location>
        <begin position="390"/>
        <end position="399"/>
    </location>
</feature>
<dbReference type="EMBL" id="LGSR01000020">
    <property type="protein sequence ID" value="KOS19245.1"/>
    <property type="molecule type" value="Genomic_DNA"/>
</dbReference>
<feature type="region of interest" description="Disordered" evidence="1">
    <location>
        <begin position="679"/>
        <end position="710"/>
    </location>
</feature>
<dbReference type="InterPro" id="IPR052945">
    <property type="entry name" value="Mitotic_Regulator"/>
</dbReference>
<comment type="caution">
    <text evidence="2">The sequence shown here is derived from an EMBL/GenBank/DDBJ whole genome shotgun (WGS) entry which is preliminary data.</text>
</comment>
<sequence>MSTRPALLDLRSNPVAAAAARPPLRSPRLHVAGEAPPELSPLDAFALQSRLLARQLQESGKDGNRVSRLPPLTMASPLIVQGRSDYFRTISHDSTSDKAESPHARPEGVGFKTELEEAFPANERPQSMHPRMSRVPQAQPERVPDLPESLSEIARGRQAKQAEDRTDYFGARQERSPSPLRSDTHSPFDATRLPAEKDYPVPAARKPKQSSYDEIGLAPPRTAFPQRSSSILTPAPDDEALREHVAGSLPSMPSRILSSERATPAVASFQRSLSAASESSAPVRTAFNFSRPISRAGTPCDLPLRQASSDSQPSFVLADDIAQTPISIRSEAFVDHGDDKTGGSYIYSKFTLPRGKAVQRAGEEEAEIRPQTAPQPAPPLSSSAGFPLPGAAPPSPPTRPSSSSARTSPDEAVSMVTALSRQSSAAGRVSTDDSVLDALKFSSSTPLRPLDDVVGRSSAANEASRAKAPAFPSPNSSATTLRPTPSTRSVAPLASEMTAEEHLAKGIECHENGSLNESTYHLRHAARMNHPTAMLLYALACRHGWGMRPNQREGVEWLRRAADHAKIEMGEDRDPKPEVKRSDIAESKTRKAQFALSIYELGVSHMNGWGIEQDKTLALRCFEIAGNWGDVDALAETGFCYAQGIGCKKNLKLSAKYYRMAEAKGMSMVGNSWIHKAKYRDDDEKEDQKKDRKGLGKSRSRSMFGKKTAS</sequence>
<reference evidence="2 3" key="1">
    <citation type="submission" date="2015-07" db="EMBL/GenBank/DDBJ databases">
        <title>The genome of the fungus Escovopsis weberi, a specialized disease agent of ant agriculture.</title>
        <authorList>
            <person name="de Man T.J."/>
            <person name="Stajich J.E."/>
            <person name="Kubicek C.P."/>
            <person name="Chenthamara K."/>
            <person name="Atanasova L."/>
            <person name="Druzhinina I.S."/>
            <person name="Birnbaum S."/>
            <person name="Barribeau S.M."/>
            <person name="Teiling C."/>
            <person name="Suen G."/>
            <person name="Currie C."/>
            <person name="Gerardo N.M."/>
        </authorList>
    </citation>
    <scope>NUCLEOTIDE SEQUENCE [LARGE SCALE GENOMIC DNA]</scope>
</reference>
<feature type="compositionally biased region" description="Basic and acidic residues" evidence="1">
    <location>
        <begin position="90"/>
        <end position="106"/>
    </location>
</feature>
<gene>
    <name evidence="2" type="ORF">ESCO_000916</name>
</gene>
<protein>
    <submittedName>
        <fullName evidence="2">Mitosis inhibitor nif1</fullName>
    </submittedName>
</protein>
<dbReference type="GO" id="GO:0010972">
    <property type="term" value="P:negative regulation of G2/M transition of mitotic cell cycle"/>
    <property type="evidence" value="ECO:0007669"/>
    <property type="project" value="TreeGrafter"/>
</dbReference>
<dbReference type="PANTHER" id="PTHR43628">
    <property type="entry name" value="ACTIVATOR OF C KINASE PROTEIN 1-RELATED"/>
    <property type="match status" value="1"/>
</dbReference>
<feature type="region of interest" description="Disordered" evidence="1">
    <location>
        <begin position="90"/>
        <end position="234"/>
    </location>
</feature>
<feature type="region of interest" description="Disordered" evidence="1">
    <location>
        <begin position="445"/>
        <end position="492"/>
    </location>
</feature>
<organism evidence="2 3">
    <name type="scientific">Escovopsis weberi</name>
    <dbReference type="NCBI Taxonomy" id="150374"/>
    <lineage>
        <taxon>Eukaryota</taxon>
        <taxon>Fungi</taxon>
        <taxon>Dikarya</taxon>
        <taxon>Ascomycota</taxon>
        <taxon>Pezizomycotina</taxon>
        <taxon>Sordariomycetes</taxon>
        <taxon>Hypocreomycetidae</taxon>
        <taxon>Hypocreales</taxon>
        <taxon>Hypocreaceae</taxon>
        <taxon>Escovopsis</taxon>
    </lineage>
</organism>
<name>A0A0N0RTD9_ESCWE</name>
<evidence type="ECO:0000313" key="2">
    <source>
        <dbReference type="EMBL" id="KOS19245.1"/>
    </source>
</evidence>
<dbReference type="AlphaFoldDB" id="A0A0N0RTD9"/>
<dbReference type="InterPro" id="IPR011990">
    <property type="entry name" value="TPR-like_helical_dom_sf"/>
</dbReference>
<dbReference type="STRING" id="150374.A0A0N0RTD9"/>
<dbReference type="SMART" id="SM00671">
    <property type="entry name" value="SEL1"/>
    <property type="match status" value="3"/>
</dbReference>
<evidence type="ECO:0000256" key="1">
    <source>
        <dbReference type="SAM" id="MobiDB-lite"/>
    </source>
</evidence>
<feature type="region of interest" description="Disordered" evidence="1">
    <location>
        <begin position="357"/>
        <end position="414"/>
    </location>
</feature>
<dbReference type="SUPFAM" id="SSF81901">
    <property type="entry name" value="HCP-like"/>
    <property type="match status" value="1"/>
</dbReference>